<dbReference type="SUPFAM" id="SSF54909">
    <property type="entry name" value="Dimeric alpha+beta barrel"/>
    <property type="match status" value="1"/>
</dbReference>
<organism evidence="5 6">
    <name type="scientific">Sandaracinus amylolyticus</name>
    <dbReference type="NCBI Taxonomy" id="927083"/>
    <lineage>
        <taxon>Bacteria</taxon>
        <taxon>Pseudomonadati</taxon>
        <taxon>Myxococcota</taxon>
        <taxon>Polyangia</taxon>
        <taxon>Polyangiales</taxon>
        <taxon>Sandaracinaceae</taxon>
        <taxon>Sandaracinus</taxon>
    </lineage>
</organism>
<evidence type="ECO:0000313" key="6">
    <source>
        <dbReference type="Proteomes" id="UP000034883"/>
    </source>
</evidence>
<dbReference type="KEGG" id="samy:DB32_004276"/>
<gene>
    <name evidence="5" type="ORF">DB32_004276</name>
</gene>
<protein>
    <recommendedName>
        <fullName evidence="7">Chlorite dismutase</fullName>
    </recommendedName>
</protein>
<dbReference type="OrthoDB" id="272164at2"/>
<sequence>MSSDDDRGAPRHGARPEGGGPGLPEIDVREWGGKRDGERQVMDRRLFMQLLVFDVPADRDLPSPADVQRELARALIDAGVAHVLYADTNSPSGLALLTWSEDPAHFVDRVRPVFHEGTRRRLVQRHDHTMIGRTYSLGHEPDLEHGLLRRPVEYVLHEGWDWAVWYPLRRSGAFEKLEKHDQSIVLREHASIGMAYGRADLAHDVRLACHGLDAGDNEFVVGLVGKALHPLSHVVQSMRHTRQTSEFIVKMGPFFVGRAVHRHAGGAKP</sequence>
<evidence type="ECO:0000256" key="2">
    <source>
        <dbReference type="ARBA" id="ARBA00022723"/>
    </source>
</evidence>
<dbReference type="AlphaFoldDB" id="A0A0F6W4J5"/>
<evidence type="ECO:0000256" key="1">
    <source>
        <dbReference type="ARBA" id="ARBA00022617"/>
    </source>
</evidence>
<dbReference type="GO" id="GO:0016491">
    <property type="term" value="F:oxidoreductase activity"/>
    <property type="evidence" value="ECO:0007669"/>
    <property type="project" value="InterPro"/>
</dbReference>
<dbReference type="InterPro" id="IPR010644">
    <property type="entry name" value="ChdC/CLD"/>
</dbReference>
<evidence type="ECO:0000313" key="5">
    <source>
        <dbReference type="EMBL" id="AKF07127.1"/>
    </source>
</evidence>
<dbReference type="InterPro" id="IPR011008">
    <property type="entry name" value="Dimeric_a/b-barrel"/>
</dbReference>
<keyword evidence="2" id="KW-0479">Metal-binding</keyword>
<evidence type="ECO:0008006" key="7">
    <source>
        <dbReference type="Google" id="ProtNLM"/>
    </source>
</evidence>
<dbReference type="STRING" id="927083.DB32_004276"/>
<reference evidence="5 6" key="1">
    <citation type="submission" date="2015-03" db="EMBL/GenBank/DDBJ databases">
        <title>Genome assembly of Sandaracinus amylolyticus DSM 53668.</title>
        <authorList>
            <person name="Sharma G."/>
            <person name="Subramanian S."/>
        </authorList>
    </citation>
    <scope>NUCLEOTIDE SEQUENCE [LARGE SCALE GENOMIC DNA]</scope>
    <source>
        <strain evidence="5 6">DSM 53668</strain>
    </source>
</reference>
<accession>A0A0F6W4J5</accession>
<feature type="region of interest" description="Disordered" evidence="4">
    <location>
        <begin position="1"/>
        <end position="34"/>
    </location>
</feature>
<dbReference type="Proteomes" id="UP000034883">
    <property type="component" value="Chromosome"/>
</dbReference>
<keyword evidence="1" id="KW-0349">Heme</keyword>
<dbReference type="GO" id="GO:0020037">
    <property type="term" value="F:heme binding"/>
    <property type="evidence" value="ECO:0007669"/>
    <property type="project" value="InterPro"/>
</dbReference>
<keyword evidence="3" id="KW-0408">Iron</keyword>
<dbReference type="Gene3D" id="3.30.70.1030">
    <property type="entry name" value="Apc35880, domain 1"/>
    <property type="match status" value="1"/>
</dbReference>
<dbReference type="GO" id="GO:0046872">
    <property type="term" value="F:metal ion binding"/>
    <property type="evidence" value="ECO:0007669"/>
    <property type="project" value="UniProtKB-KW"/>
</dbReference>
<dbReference type="EMBL" id="CP011125">
    <property type="protein sequence ID" value="AKF07127.1"/>
    <property type="molecule type" value="Genomic_DNA"/>
</dbReference>
<dbReference type="Pfam" id="PF06778">
    <property type="entry name" value="Chlor_dismutase"/>
    <property type="match status" value="1"/>
</dbReference>
<evidence type="ECO:0000256" key="3">
    <source>
        <dbReference type="ARBA" id="ARBA00023004"/>
    </source>
</evidence>
<keyword evidence="6" id="KW-1185">Reference proteome</keyword>
<evidence type="ECO:0000256" key="4">
    <source>
        <dbReference type="SAM" id="MobiDB-lite"/>
    </source>
</evidence>
<proteinExistence type="predicted"/>
<dbReference type="RefSeq" id="WP_083457571.1">
    <property type="nucleotide sequence ID" value="NZ_CP011125.1"/>
</dbReference>
<name>A0A0F6W4J5_9BACT</name>